<dbReference type="RefSeq" id="WP_051111097.1">
    <property type="nucleotide sequence ID" value="NZ_QRCM01000001.1"/>
</dbReference>
<feature type="domain" description="AB hydrolase-1" evidence="1">
    <location>
        <begin position="26"/>
        <end position="266"/>
    </location>
</feature>
<comment type="caution">
    <text evidence="2">The sequence shown here is derived from an EMBL/GenBank/DDBJ whole genome shotgun (WGS) entry which is preliminary data.</text>
</comment>
<reference evidence="2 3" key="1">
    <citation type="submission" date="2018-07" db="EMBL/GenBank/DDBJ databases">
        <title>Genome sequence of Rhodococcus rhodnii ATCC 35071 from Rhodnius prolixus.</title>
        <authorList>
            <person name="Patel V."/>
            <person name="Vogel K.J."/>
        </authorList>
    </citation>
    <scope>NUCLEOTIDE SEQUENCE [LARGE SCALE GENOMIC DNA]</scope>
    <source>
        <strain evidence="2 3">ATCC 35071</strain>
    </source>
</reference>
<dbReference type="EMBL" id="QRCM01000001">
    <property type="protein sequence ID" value="TXG91989.1"/>
    <property type="molecule type" value="Genomic_DNA"/>
</dbReference>
<dbReference type="InterPro" id="IPR050228">
    <property type="entry name" value="Carboxylesterase_BioH"/>
</dbReference>
<dbReference type="InterPro" id="IPR000073">
    <property type="entry name" value="AB_hydrolase_1"/>
</dbReference>
<gene>
    <name evidence="2" type="ORF">DW322_19685</name>
</gene>
<evidence type="ECO:0000313" key="2">
    <source>
        <dbReference type="EMBL" id="TXG91989.1"/>
    </source>
</evidence>
<accession>A0A6P2CGV9</accession>
<dbReference type="InterPro" id="IPR029058">
    <property type="entry name" value="AB_hydrolase_fold"/>
</dbReference>
<dbReference type="AlphaFoldDB" id="A0A6P2CGV9"/>
<organism evidence="2 3">
    <name type="scientific">Rhodococcus rhodnii</name>
    <dbReference type="NCBI Taxonomy" id="38312"/>
    <lineage>
        <taxon>Bacteria</taxon>
        <taxon>Bacillati</taxon>
        <taxon>Actinomycetota</taxon>
        <taxon>Actinomycetes</taxon>
        <taxon>Mycobacteriales</taxon>
        <taxon>Nocardiaceae</taxon>
        <taxon>Rhodococcus</taxon>
    </lineage>
</organism>
<name>A0A6P2CGV9_9NOCA</name>
<dbReference type="PANTHER" id="PTHR43194">
    <property type="entry name" value="HYDROLASE ALPHA/BETA FOLD FAMILY"/>
    <property type="match status" value="1"/>
</dbReference>
<dbReference type="PANTHER" id="PTHR43194:SF2">
    <property type="entry name" value="PEROXISOMAL MEMBRANE PROTEIN LPX1"/>
    <property type="match status" value="1"/>
</dbReference>
<dbReference type="PRINTS" id="PR00111">
    <property type="entry name" value="ABHYDROLASE"/>
</dbReference>
<keyword evidence="2" id="KW-0378">Hydrolase</keyword>
<protein>
    <submittedName>
        <fullName evidence="2">Alpha/beta hydrolase</fullName>
    </submittedName>
</protein>
<proteinExistence type="predicted"/>
<dbReference type="GO" id="GO:0016787">
    <property type="term" value="F:hydrolase activity"/>
    <property type="evidence" value="ECO:0007669"/>
    <property type="project" value="UniProtKB-KW"/>
</dbReference>
<dbReference type="Gene3D" id="3.40.50.1820">
    <property type="entry name" value="alpha/beta hydrolase"/>
    <property type="match status" value="1"/>
</dbReference>
<dbReference type="Proteomes" id="UP000471120">
    <property type="component" value="Unassembled WGS sequence"/>
</dbReference>
<sequence length="294" mass="30139">MAVRETTAPDGTALVYSVTGDGPRTLVLLHGWAQSSRCWGDDVIAGLARDARVIAVDLRGHGYSGAPESGYDDSQVWADDVQAILDAEDAADVVLLGWSYGGLVICDHLRHHGSGRVAGVVLVGAITAIGRGEAGGRIGPAMRAAIPGAMSPRPGEAVRALGAFGTALTGPIEDDAAGARSQALFGASLQTPPRVRSALFDRTVSNDDLLLSLPTPTLLLHGESDTVVDIAAARHAESLLPAVTTSYWEGVDHAPFVEQPDRFVDVVRGFAAGLGAADRAGSAPPPAAGDTVAG</sequence>
<evidence type="ECO:0000313" key="3">
    <source>
        <dbReference type="Proteomes" id="UP000471120"/>
    </source>
</evidence>
<dbReference type="Pfam" id="PF12697">
    <property type="entry name" value="Abhydrolase_6"/>
    <property type="match status" value="1"/>
</dbReference>
<evidence type="ECO:0000259" key="1">
    <source>
        <dbReference type="Pfam" id="PF12697"/>
    </source>
</evidence>
<dbReference type="SUPFAM" id="SSF53474">
    <property type="entry name" value="alpha/beta-Hydrolases"/>
    <property type="match status" value="1"/>
</dbReference>